<dbReference type="AlphaFoldDB" id="A0A1H6ES60"/>
<accession>A0A1H6ES60</accession>
<evidence type="ECO:0000313" key="2">
    <source>
        <dbReference type="EMBL" id="SEH00690.1"/>
    </source>
</evidence>
<protein>
    <submittedName>
        <fullName evidence="2">Uncharacterized protein</fullName>
    </submittedName>
</protein>
<name>A0A1H6ES60_9ACTN</name>
<feature type="region of interest" description="Disordered" evidence="1">
    <location>
        <begin position="21"/>
        <end position="46"/>
    </location>
</feature>
<dbReference type="EMBL" id="FNVT01000017">
    <property type="protein sequence ID" value="SEH00690.1"/>
    <property type="molecule type" value="Genomic_DNA"/>
</dbReference>
<evidence type="ECO:0000313" key="3">
    <source>
        <dbReference type="Proteomes" id="UP000236732"/>
    </source>
</evidence>
<keyword evidence="3" id="KW-1185">Reference proteome</keyword>
<organism evidence="2 3">
    <name type="scientific">Nonomuraea solani</name>
    <dbReference type="NCBI Taxonomy" id="1144553"/>
    <lineage>
        <taxon>Bacteria</taxon>
        <taxon>Bacillati</taxon>
        <taxon>Actinomycetota</taxon>
        <taxon>Actinomycetes</taxon>
        <taxon>Streptosporangiales</taxon>
        <taxon>Streptosporangiaceae</taxon>
        <taxon>Nonomuraea</taxon>
    </lineage>
</organism>
<gene>
    <name evidence="2" type="ORF">SAMN05444920_117121</name>
</gene>
<evidence type="ECO:0000256" key="1">
    <source>
        <dbReference type="SAM" id="MobiDB-lite"/>
    </source>
</evidence>
<dbReference type="Proteomes" id="UP000236732">
    <property type="component" value="Unassembled WGS sequence"/>
</dbReference>
<reference evidence="2 3" key="1">
    <citation type="submission" date="2016-10" db="EMBL/GenBank/DDBJ databases">
        <authorList>
            <person name="de Groot N.N."/>
        </authorList>
    </citation>
    <scope>NUCLEOTIDE SEQUENCE [LARGE SCALE GENOMIC DNA]</scope>
    <source>
        <strain evidence="2 3">CGMCC 4.7037</strain>
    </source>
</reference>
<sequence>MEGNCVAYGIDTGMVGWIHDDDGWEPDGDRSEPAITTEAMEPVAAR</sequence>
<proteinExistence type="predicted"/>